<accession>A0ABY0P471</accession>
<name>A0ABY0P471_9HYPH</name>
<organism evidence="1 2">
    <name type="scientific">Bosea robiniae</name>
    <dbReference type="NCBI Taxonomy" id="1036780"/>
    <lineage>
        <taxon>Bacteria</taxon>
        <taxon>Pseudomonadati</taxon>
        <taxon>Pseudomonadota</taxon>
        <taxon>Alphaproteobacteria</taxon>
        <taxon>Hyphomicrobiales</taxon>
        <taxon>Boseaceae</taxon>
        <taxon>Bosea</taxon>
    </lineage>
</organism>
<gene>
    <name evidence="1" type="ORF">SAMN05421844_107206</name>
</gene>
<evidence type="ECO:0000313" key="1">
    <source>
        <dbReference type="EMBL" id="SDH22347.1"/>
    </source>
</evidence>
<dbReference type="Proteomes" id="UP000199468">
    <property type="component" value="Unassembled WGS sequence"/>
</dbReference>
<proteinExistence type="predicted"/>
<dbReference type="Gene3D" id="3.60.21.10">
    <property type="match status" value="1"/>
</dbReference>
<dbReference type="EMBL" id="FNBZ01000007">
    <property type="protein sequence ID" value="SDH22347.1"/>
    <property type="molecule type" value="Genomic_DNA"/>
</dbReference>
<keyword evidence="2" id="KW-1185">Reference proteome</keyword>
<comment type="caution">
    <text evidence="1">The sequence shown here is derived from an EMBL/GenBank/DDBJ whole genome shotgun (WGS) entry which is preliminary data.</text>
</comment>
<evidence type="ECO:0000313" key="2">
    <source>
        <dbReference type="Proteomes" id="UP000199468"/>
    </source>
</evidence>
<reference evidence="1 2" key="1">
    <citation type="submission" date="2016-10" db="EMBL/GenBank/DDBJ databases">
        <authorList>
            <person name="Varghese N."/>
            <person name="Submissions S."/>
        </authorList>
    </citation>
    <scope>NUCLEOTIDE SEQUENCE [LARGE SCALE GENOMIC DNA]</scope>
    <source>
        <strain evidence="1 2">DSM 26672</strain>
    </source>
</reference>
<dbReference type="InterPro" id="IPR029052">
    <property type="entry name" value="Metallo-depent_PP-like"/>
</dbReference>
<dbReference type="SUPFAM" id="SSF56300">
    <property type="entry name" value="Metallo-dependent phosphatases"/>
    <property type="match status" value="1"/>
</dbReference>
<dbReference type="RefSeq" id="WP_091860312.1">
    <property type="nucleotide sequence ID" value="NZ_FNBZ01000007.1"/>
</dbReference>
<sequence length="187" mass="21087">MTKTWFTADTHFGHARIIEICKRPFSSVDEMDRCMIANWNATVAKSDQVYFLGDFAYRADPRSTRRVFSQLHGQKFLIEGNHDNAHTKALPWSDVSQIRETSVDGQRIVMCHYALRSWAGLHHGAVHLYGHSHGSLPGTYHSEDVGVDVYGFTPVSWPTIKTRLDARPRPEQPADIEEVVVPGGLTV</sequence>
<protein>
    <submittedName>
        <fullName evidence="1">Calcineurin-like phosphoesterase superfamily protein</fullName>
    </submittedName>
</protein>